<evidence type="ECO:0000313" key="2">
    <source>
        <dbReference type="Proteomes" id="UP000023152"/>
    </source>
</evidence>
<name>X6MUU2_RETFI</name>
<accession>X6MUU2</accession>
<proteinExistence type="predicted"/>
<dbReference type="AlphaFoldDB" id="X6MUU2"/>
<dbReference type="EMBL" id="ASPP01016029">
    <property type="protein sequence ID" value="ETO17768.1"/>
    <property type="molecule type" value="Genomic_DNA"/>
</dbReference>
<sequence length="205" mass="24504">MKILEVKENIRLEASLRQICCPFAPKRINGMTEIMQYIELVLEKDKWQKGLKVILFYFIFLKKTLQRLPSPDREAVYNNTFADPKWLQQWIEQNKVLEKILDRTTVHLELVRRVLPIYYLFRYNNQLTKEHLKLLWALTTGGTHEFLFREIEKTPSNEIDSQLLDLIKAYSLTAYAMQEKETSNSDKPHWFGLQMLWKFLQSCDS</sequence>
<keyword evidence="2" id="KW-1185">Reference proteome</keyword>
<protein>
    <submittedName>
        <fullName evidence="1">Uncharacterized protein</fullName>
    </submittedName>
</protein>
<reference evidence="1 2" key="1">
    <citation type="journal article" date="2013" name="Curr. Biol.">
        <title>The Genome of the Foraminiferan Reticulomyxa filosa.</title>
        <authorList>
            <person name="Glockner G."/>
            <person name="Hulsmann N."/>
            <person name="Schleicher M."/>
            <person name="Noegel A.A."/>
            <person name="Eichinger L."/>
            <person name="Gallinger C."/>
            <person name="Pawlowski J."/>
            <person name="Sierra R."/>
            <person name="Euteneuer U."/>
            <person name="Pillet L."/>
            <person name="Moustafa A."/>
            <person name="Platzer M."/>
            <person name="Groth M."/>
            <person name="Szafranski K."/>
            <person name="Schliwa M."/>
        </authorList>
    </citation>
    <scope>NUCLEOTIDE SEQUENCE [LARGE SCALE GENOMIC DNA]</scope>
</reference>
<gene>
    <name evidence="1" type="ORF">RFI_19542</name>
</gene>
<organism evidence="1 2">
    <name type="scientific">Reticulomyxa filosa</name>
    <dbReference type="NCBI Taxonomy" id="46433"/>
    <lineage>
        <taxon>Eukaryota</taxon>
        <taxon>Sar</taxon>
        <taxon>Rhizaria</taxon>
        <taxon>Retaria</taxon>
        <taxon>Foraminifera</taxon>
        <taxon>Monothalamids</taxon>
        <taxon>Reticulomyxidae</taxon>
        <taxon>Reticulomyxa</taxon>
    </lineage>
</organism>
<evidence type="ECO:0000313" key="1">
    <source>
        <dbReference type="EMBL" id="ETO17768.1"/>
    </source>
</evidence>
<feature type="non-terminal residue" evidence="1">
    <location>
        <position position="205"/>
    </location>
</feature>
<dbReference type="Proteomes" id="UP000023152">
    <property type="component" value="Unassembled WGS sequence"/>
</dbReference>
<comment type="caution">
    <text evidence="1">The sequence shown here is derived from an EMBL/GenBank/DDBJ whole genome shotgun (WGS) entry which is preliminary data.</text>
</comment>